<reference evidence="1 2" key="1">
    <citation type="submission" date="2020-08" db="EMBL/GenBank/DDBJ databases">
        <title>Genomic Encyclopedia of Type Strains, Phase IV (KMG-IV): sequencing the most valuable type-strain genomes for metagenomic binning, comparative biology and taxonomic classification.</title>
        <authorList>
            <person name="Goeker M."/>
        </authorList>
    </citation>
    <scope>NUCLEOTIDE SEQUENCE [LARGE SCALE GENOMIC DNA]</scope>
    <source>
        <strain evidence="1 2">DSM 106146</strain>
    </source>
</reference>
<evidence type="ECO:0008006" key="3">
    <source>
        <dbReference type="Google" id="ProtNLM"/>
    </source>
</evidence>
<name>A0A7W8HC93_9FIRM</name>
<sequence length="205" mass="22438">MINGSKIILSVLGAMCVFTIAGCKNKIDISAYSENTLALNSDGSVTELSVEDFEESYYSQSDLEEYIRQEVDIYNSQQASDLLEGEEAEAVITVDQVQVADGRARVVLTYEDLEDYAAFNYAQIQTEDGTALTEENAQRDFVNVKDESKVSLSSIENLEDYRAVTVYGPITIVVPGKIAYVSSNITSWDGASASCPDGSSVILYR</sequence>
<dbReference type="PROSITE" id="PS51257">
    <property type="entry name" value="PROKAR_LIPOPROTEIN"/>
    <property type="match status" value="1"/>
</dbReference>
<dbReference type="Proteomes" id="UP000543642">
    <property type="component" value="Unassembled WGS sequence"/>
</dbReference>
<protein>
    <recommendedName>
        <fullName evidence="3">Lipoprotein</fullName>
    </recommendedName>
</protein>
<proteinExistence type="predicted"/>
<accession>A0A7W8HC93</accession>
<dbReference type="AlphaFoldDB" id="A0A7W8HC93"/>
<organism evidence="1 2">
    <name type="scientific">Catenibacillus scindens</name>
    <dbReference type="NCBI Taxonomy" id="673271"/>
    <lineage>
        <taxon>Bacteria</taxon>
        <taxon>Bacillati</taxon>
        <taxon>Bacillota</taxon>
        <taxon>Clostridia</taxon>
        <taxon>Lachnospirales</taxon>
        <taxon>Lachnospiraceae</taxon>
        <taxon>Catenibacillus</taxon>
    </lineage>
</organism>
<gene>
    <name evidence="1" type="ORF">HNP82_002481</name>
</gene>
<keyword evidence="2" id="KW-1185">Reference proteome</keyword>
<dbReference type="EMBL" id="JACHFW010000010">
    <property type="protein sequence ID" value="MBB5265338.1"/>
    <property type="molecule type" value="Genomic_DNA"/>
</dbReference>
<dbReference type="RefSeq" id="WP_183775195.1">
    <property type="nucleotide sequence ID" value="NZ_JACHFW010000010.1"/>
</dbReference>
<evidence type="ECO:0000313" key="1">
    <source>
        <dbReference type="EMBL" id="MBB5265338.1"/>
    </source>
</evidence>
<evidence type="ECO:0000313" key="2">
    <source>
        <dbReference type="Proteomes" id="UP000543642"/>
    </source>
</evidence>
<comment type="caution">
    <text evidence="1">The sequence shown here is derived from an EMBL/GenBank/DDBJ whole genome shotgun (WGS) entry which is preliminary data.</text>
</comment>